<reference evidence="6" key="1">
    <citation type="journal article" date="2019" name="Int. J. Syst. Evol. Microbiol.">
        <title>The Global Catalogue of Microorganisms (GCM) 10K type strain sequencing project: providing services to taxonomists for standard genome sequencing and annotation.</title>
        <authorList>
            <consortium name="The Broad Institute Genomics Platform"/>
            <consortium name="The Broad Institute Genome Sequencing Center for Infectious Disease"/>
            <person name="Wu L."/>
            <person name="Ma J."/>
        </authorList>
    </citation>
    <scope>NUCLEOTIDE SEQUENCE [LARGE SCALE GENOMIC DNA]</scope>
    <source>
        <strain evidence="6">CGMCC 1.12371</strain>
    </source>
</reference>
<dbReference type="InterPro" id="IPR008920">
    <property type="entry name" value="TF_FadR/GntR_C"/>
</dbReference>
<organism evidence="5 6">
    <name type="scientific">Hydrogenophaga atypica</name>
    <dbReference type="NCBI Taxonomy" id="249409"/>
    <lineage>
        <taxon>Bacteria</taxon>
        <taxon>Pseudomonadati</taxon>
        <taxon>Pseudomonadota</taxon>
        <taxon>Betaproteobacteria</taxon>
        <taxon>Burkholderiales</taxon>
        <taxon>Comamonadaceae</taxon>
        <taxon>Hydrogenophaga</taxon>
    </lineage>
</organism>
<dbReference type="PANTHER" id="PTHR43537">
    <property type="entry name" value="TRANSCRIPTIONAL REGULATOR, GNTR FAMILY"/>
    <property type="match status" value="1"/>
</dbReference>
<dbReference type="RefSeq" id="WP_382220344.1">
    <property type="nucleotide sequence ID" value="NZ_JBHTCA010000003.1"/>
</dbReference>
<evidence type="ECO:0000313" key="6">
    <source>
        <dbReference type="Proteomes" id="UP001596501"/>
    </source>
</evidence>
<dbReference type="PRINTS" id="PR00035">
    <property type="entry name" value="HTHGNTR"/>
</dbReference>
<evidence type="ECO:0000256" key="3">
    <source>
        <dbReference type="ARBA" id="ARBA00023163"/>
    </source>
</evidence>
<feature type="domain" description="HTH gntR-type" evidence="4">
    <location>
        <begin position="34"/>
        <end position="101"/>
    </location>
</feature>
<dbReference type="PROSITE" id="PS50949">
    <property type="entry name" value="HTH_GNTR"/>
    <property type="match status" value="1"/>
</dbReference>
<evidence type="ECO:0000313" key="5">
    <source>
        <dbReference type="EMBL" id="MFC7408258.1"/>
    </source>
</evidence>
<gene>
    <name evidence="5" type="ORF">ACFQPB_05245</name>
</gene>
<sequence>MHPKDLAALQDDLFSTWEGAVAFRLFADQDIPTLTVPEQIAARLGDRILGGQMAPGERIGEQELADEFSVSRGPIREALRILEREGLVTILARRGAIVTELSATELSELLDIRAGLFEVVVRKLAASQHPELLPMLRAGVARLQTLAPHPEAGDAYAETTYRLLILCARMTGNRRLQRMLTALSLQTLRYSKLGLASIERRQRSAVLWAQATEALETGDVERLVSLTRQRIDESAAEAVRLLAASAPRSRP</sequence>
<protein>
    <submittedName>
        <fullName evidence="5">GntR family transcriptional regulator</fullName>
    </submittedName>
</protein>
<keyword evidence="1" id="KW-0805">Transcription regulation</keyword>
<dbReference type="Gene3D" id="1.10.10.10">
    <property type="entry name" value="Winged helix-like DNA-binding domain superfamily/Winged helix DNA-binding domain"/>
    <property type="match status" value="1"/>
</dbReference>
<evidence type="ECO:0000256" key="1">
    <source>
        <dbReference type="ARBA" id="ARBA00023015"/>
    </source>
</evidence>
<dbReference type="InterPro" id="IPR036390">
    <property type="entry name" value="WH_DNA-bd_sf"/>
</dbReference>
<dbReference type="EMBL" id="JBHTCA010000003">
    <property type="protein sequence ID" value="MFC7408258.1"/>
    <property type="molecule type" value="Genomic_DNA"/>
</dbReference>
<evidence type="ECO:0000256" key="2">
    <source>
        <dbReference type="ARBA" id="ARBA00023125"/>
    </source>
</evidence>
<dbReference type="Pfam" id="PF07729">
    <property type="entry name" value="FCD"/>
    <property type="match status" value="1"/>
</dbReference>
<dbReference type="SMART" id="SM00895">
    <property type="entry name" value="FCD"/>
    <property type="match status" value="1"/>
</dbReference>
<dbReference type="Pfam" id="PF00392">
    <property type="entry name" value="GntR"/>
    <property type="match status" value="1"/>
</dbReference>
<dbReference type="InterPro" id="IPR000524">
    <property type="entry name" value="Tscrpt_reg_HTH_GntR"/>
</dbReference>
<accession>A0ABW2QFJ9</accession>
<dbReference type="SUPFAM" id="SSF46785">
    <property type="entry name" value="Winged helix' DNA-binding domain"/>
    <property type="match status" value="1"/>
</dbReference>
<dbReference type="PANTHER" id="PTHR43537:SF24">
    <property type="entry name" value="GLUCONATE OPERON TRANSCRIPTIONAL REPRESSOR"/>
    <property type="match status" value="1"/>
</dbReference>
<proteinExistence type="predicted"/>
<evidence type="ECO:0000259" key="4">
    <source>
        <dbReference type="PROSITE" id="PS50949"/>
    </source>
</evidence>
<dbReference type="SMART" id="SM00345">
    <property type="entry name" value="HTH_GNTR"/>
    <property type="match status" value="1"/>
</dbReference>
<keyword evidence="3" id="KW-0804">Transcription</keyword>
<name>A0ABW2QFJ9_9BURK</name>
<dbReference type="InterPro" id="IPR011711">
    <property type="entry name" value="GntR_C"/>
</dbReference>
<keyword evidence="2" id="KW-0238">DNA-binding</keyword>
<dbReference type="Proteomes" id="UP001596501">
    <property type="component" value="Unassembled WGS sequence"/>
</dbReference>
<comment type="caution">
    <text evidence="5">The sequence shown here is derived from an EMBL/GenBank/DDBJ whole genome shotgun (WGS) entry which is preliminary data.</text>
</comment>
<dbReference type="SUPFAM" id="SSF48008">
    <property type="entry name" value="GntR ligand-binding domain-like"/>
    <property type="match status" value="1"/>
</dbReference>
<dbReference type="Gene3D" id="1.20.120.530">
    <property type="entry name" value="GntR ligand-binding domain-like"/>
    <property type="match status" value="1"/>
</dbReference>
<dbReference type="InterPro" id="IPR036388">
    <property type="entry name" value="WH-like_DNA-bd_sf"/>
</dbReference>
<keyword evidence="6" id="KW-1185">Reference proteome</keyword>
<dbReference type="CDD" id="cd07377">
    <property type="entry name" value="WHTH_GntR"/>
    <property type="match status" value="1"/>
</dbReference>